<gene>
    <name evidence="1" type="ORF">CEW91_00830</name>
</gene>
<dbReference type="EMBL" id="CP022133">
    <property type="protein sequence ID" value="ASG64788.1"/>
    <property type="molecule type" value="Genomic_DNA"/>
</dbReference>
<dbReference type="PANTHER" id="PTHR43544">
    <property type="entry name" value="SHORT-CHAIN DEHYDROGENASE/REDUCTASE"/>
    <property type="match status" value="1"/>
</dbReference>
<name>A0ABN5AR05_9GAMM</name>
<dbReference type="InterPro" id="IPR051468">
    <property type="entry name" value="Fungal_SecMetab_SDRs"/>
</dbReference>
<reference evidence="1 2" key="1">
    <citation type="submission" date="2017-06" db="EMBL/GenBank/DDBJ databases">
        <title>Complete genome sequence of Idiomarina piscisalsi strain 10PY1A isolated from soil of Soudi Arabia.</title>
        <authorList>
            <person name="Kim M.-C."/>
            <person name="Jung B.K."/>
            <person name="Budiyanto F."/>
            <person name="Nzila A."/>
            <person name="Shin J.-H."/>
        </authorList>
    </citation>
    <scope>NUCLEOTIDE SEQUENCE [LARGE SCALE GENOMIC DNA]</scope>
    <source>
        <strain evidence="1 2">10PY1A</strain>
    </source>
</reference>
<dbReference type="InterPro" id="IPR002347">
    <property type="entry name" value="SDR_fam"/>
</dbReference>
<dbReference type="Gene3D" id="3.40.50.720">
    <property type="entry name" value="NAD(P)-binding Rossmann-like Domain"/>
    <property type="match status" value="1"/>
</dbReference>
<accession>A0ABN5AR05</accession>
<protein>
    <submittedName>
        <fullName evidence="1">Short-chain dehydrogenase</fullName>
    </submittedName>
</protein>
<keyword evidence="2" id="KW-1185">Reference proteome</keyword>
<dbReference type="PANTHER" id="PTHR43544:SF12">
    <property type="entry name" value="NAD(P)-BINDING ROSSMANN-FOLD SUPERFAMILY PROTEIN"/>
    <property type="match status" value="1"/>
</dbReference>
<organism evidence="1 2">
    <name type="scientific">Idiomarina piscisalsi</name>
    <dbReference type="NCBI Taxonomy" id="1096243"/>
    <lineage>
        <taxon>Bacteria</taxon>
        <taxon>Pseudomonadati</taxon>
        <taxon>Pseudomonadota</taxon>
        <taxon>Gammaproteobacteria</taxon>
        <taxon>Alteromonadales</taxon>
        <taxon>Idiomarinaceae</taxon>
        <taxon>Idiomarina</taxon>
    </lineage>
</organism>
<evidence type="ECO:0000313" key="2">
    <source>
        <dbReference type="Proteomes" id="UP000197717"/>
    </source>
</evidence>
<evidence type="ECO:0000313" key="1">
    <source>
        <dbReference type="EMBL" id="ASG64788.1"/>
    </source>
</evidence>
<dbReference type="Proteomes" id="UP000197717">
    <property type="component" value="Chromosome"/>
</dbReference>
<dbReference type="RefSeq" id="WP_088767246.1">
    <property type="nucleotide sequence ID" value="NZ_CP022133.1"/>
</dbReference>
<dbReference type="InterPro" id="IPR036291">
    <property type="entry name" value="NAD(P)-bd_dom_sf"/>
</dbReference>
<dbReference type="PRINTS" id="PR00081">
    <property type="entry name" value="GDHRDH"/>
</dbReference>
<proteinExistence type="predicted"/>
<dbReference type="SUPFAM" id="SSF51735">
    <property type="entry name" value="NAD(P)-binding Rossmann-fold domains"/>
    <property type="match status" value="1"/>
</dbReference>
<sequence>MAMVILGAGGGLGKALTNALTAEYPEETIVTVSRQALEAPGERIQRIQVKDYSEDALNTLVDDFHSQGLKLTGLISTIGMLHDDDTFPEKKLGDLSEANLRKLFDVNAIQPILALKSFRSVLDRKHTAFWVQLSAKVGSIEDNYLGGWYAYRASKAALNMLLKTASIELKRTHKRLVVAAIHPGTTDTALSKPFQSRIPDEKLYTPELSAKRILKVINEIQPEDTGKLWHWDGTELPY</sequence>
<dbReference type="Pfam" id="PF00106">
    <property type="entry name" value="adh_short"/>
    <property type="match status" value="1"/>
</dbReference>